<feature type="chain" id="PRO_5040373767" description="TIL domain-containing protein" evidence="4">
    <location>
        <begin position="19"/>
        <end position="220"/>
    </location>
</feature>
<sequence>MLLPLFLIFSIFQITVEQSEDTLPKAFNSLKIRKFNKNRLIIQRLKIGSNTKFVGESENCPKFMNFTACSCEPTCDNSNPLCINCQPGCVCRNGFVRNQDFLCVLPEECPNFEMRNEEEKYEAEPVVPIIKLTKKPKFVEPTTTVPLVIFRHGPTPPPSPPMLHTFPPTDPELIGAPSATPPPDFGPPGMTAERVNAYEKYLKERRIMRALRKRRQQRKH</sequence>
<evidence type="ECO:0000256" key="3">
    <source>
        <dbReference type="ARBA" id="ARBA00023157"/>
    </source>
</evidence>
<dbReference type="Pfam" id="PF01826">
    <property type="entry name" value="TIL"/>
    <property type="match status" value="1"/>
</dbReference>
<dbReference type="InterPro" id="IPR002919">
    <property type="entry name" value="TIL_dom"/>
</dbReference>
<comment type="caution">
    <text evidence="6">The sequence shown here is derived from an EMBL/GenBank/DDBJ whole genome shotgun (WGS) entry which is preliminary data.</text>
</comment>
<evidence type="ECO:0000256" key="4">
    <source>
        <dbReference type="SAM" id="SignalP"/>
    </source>
</evidence>
<dbReference type="AlphaFoldDB" id="A0A9P1IUG7"/>
<evidence type="ECO:0000313" key="7">
    <source>
        <dbReference type="Proteomes" id="UP001152747"/>
    </source>
</evidence>
<dbReference type="Gene3D" id="2.10.25.10">
    <property type="entry name" value="Laminin"/>
    <property type="match status" value="1"/>
</dbReference>
<gene>
    <name evidence="6" type="ORF">CAMP_LOCUS14094</name>
</gene>
<protein>
    <recommendedName>
        <fullName evidence="5">TIL domain-containing protein</fullName>
    </recommendedName>
</protein>
<dbReference type="InterPro" id="IPR051368">
    <property type="entry name" value="SerProtInhib-TIL_Domain"/>
</dbReference>
<dbReference type="Proteomes" id="UP001152747">
    <property type="component" value="Unassembled WGS sequence"/>
</dbReference>
<keyword evidence="3" id="KW-1015">Disulfide bond</keyword>
<feature type="domain" description="TIL" evidence="5">
    <location>
        <begin position="60"/>
        <end position="109"/>
    </location>
</feature>
<evidence type="ECO:0000313" key="6">
    <source>
        <dbReference type="EMBL" id="CAI5451457.1"/>
    </source>
</evidence>
<dbReference type="PANTHER" id="PTHR23259">
    <property type="entry name" value="RIDDLE"/>
    <property type="match status" value="1"/>
</dbReference>
<keyword evidence="4" id="KW-0732">Signal</keyword>
<accession>A0A9P1IUG7</accession>
<evidence type="ECO:0000259" key="5">
    <source>
        <dbReference type="Pfam" id="PF01826"/>
    </source>
</evidence>
<dbReference type="EMBL" id="CANHGI010000005">
    <property type="protein sequence ID" value="CAI5451457.1"/>
    <property type="molecule type" value="Genomic_DNA"/>
</dbReference>
<keyword evidence="7" id="KW-1185">Reference proteome</keyword>
<evidence type="ECO:0000256" key="2">
    <source>
        <dbReference type="ARBA" id="ARBA00022900"/>
    </source>
</evidence>
<organism evidence="6 7">
    <name type="scientific">Caenorhabditis angaria</name>
    <dbReference type="NCBI Taxonomy" id="860376"/>
    <lineage>
        <taxon>Eukaryota</taxon>
        <taxon>Metazoa</taxon>
        <taxon>Ecdysozoa</taxon>
        <taxon>Nematoda</taxon>
        <taxon>Chromadorea</taxon>
        <taxon>Rhabditida</taxon>
        <taxon>Rhabditina</taxon>
        <taxon>Rhabditomorpha</taxon>
        <taxon>Rhabditoidea</taxon>
        <taxon>Rhabditidae</taxon>
        <taxon>Peloderinae</taxon>
        <taxon>Caenorhabditis</taxon>
    </lineage>
</organism>
<dbReference type="PANTHER" id="PTHR23259:SF83">
    <property type="entry name" value="TIL DOMAIN-CONTAINING PROTEIN"/>
    <property type="match status" value="1"/>
</dbReference>
<dbReference type="InterPro" id="IPR036084">
    <property type="entry name" value="Ser_inhib-like_sf"/>
</dbReference>
<evidence type="ECO:0000256" key="1">
    <source>
        <dbReference type="ARBA" id="ARBA00022690"/>
    </source>
</evidence>
<dbReference type="OrthoDB" id="6236007at2759"/>
<proteinExistence type="predicted"/>
<name>A0A9P1IUG7_9PELO</name>
<keyword evidence="1" id="KW-0646">Protease inhibitor</keyword>
<feature type="signal peptide" evidence="4">
    <location>
        <begin position="1"/>
        <end position="18"/>
    </location>
</feature>
<reference evidence="6" key="1">
    <citation type="submission" date="2022-11" db="EMBL/GenBank/DDBJ databases">
        <authorList>
            <person name="Kikuchi T."/>
        </authorList>
    </citation>
    <scope>NUCLEOTIDE SEQUENCE</scope>
    <source>
        <strain evidence="6">PS1010</strain>
    </source>
</reference>
<dbReference type="GO" id="GO:0004867">
    <property type="term" value="F:serine-type endopeptidase inhibitor activity"/>
    <property type="evidence" value="ECO:0007669"/>
    <property type="project" value="UniProtKB-KW"/>
</dbReference>
<keyword evidence="2" id="KW-0722">Serine protease inhibitor</keyword>
<dbReference type="CDD" id="cd19941">
    <property type="entry name" value="TIL"/>
    <property type="match status" value="1"/>
</dbReference>
<dbReference type="SUPFAM" id="SSF57567">
    <property type="entry name" value="Serine protease inhibitors"/>
    <property type="match status" value="1"/>
</dbReference>